<evidence type="ECO:0000313" key="3">
    <source>
        <dbReference type="Proteomes" id="UP000031668"/>
    </source>
</evidence>
<evidence type="ECO:0000313" key="2">
    <source>
        <dbReference type="EMBL" id="KII71191.1"/>
    </source>
</evidence>
<keyword evidence="3" id="KW-1185">Reference proteome</keyword>
<organism evidence="2 3">
    <name type="scientific">Thelohanellus kitauei</name>
    <name type="common">Myxosporean</name>
    <dbReference type="NCBI Taxonomy" id="669202"/>
    <lineage>
        <taxon>Eukaryota</taxon>
        <taxon>Metazoa</taxon>
        <taxon>Cnidaria</taxon>
        <taxon>Myxozoa</taxon>
        <taxon>Myxosporea</taxon>
        <taxon>Bivalvulida</taxon>
        <taxon>Platysporina</taxon>
        <taxon>Myxobolidae</taxon>
        <taxon>Thelohanellus</taxon>
    </lineage>
</organism>
<dbReference type="Pfam" id="PF00665">
    <property type="entry name" value="rve"/>
    <property type="match status" value="1"/>
</dbReference>
<dbReference type="AlphaFoldDB" id="A0A0C2MV33"/>
<proteinExistence type="predicted"/>
<dbReference type="EMBL" id="JWZT01001836">
    <property type="protein sequence ID" value="KII71191.1"/>
    <property type="molecule type" value="Genomic_DNA"/>
</dbReference>
<feature type="domain" description="Integrase catalytic" evidence="1">
    <location>
        <begin position="35"/>
        <end position="187"/>
    </location>
</feature>
<dbReference type="InterPro" id="IPR036397">
    <property type="entry name" value="RNaseH_sf"/>
</dbReference>
<dbReference type="SUPFAM" id="SSF53098">
    <property type="entry name" value="Ribonuclease H-like"/>
    <property type="match status" value="1"/>
</dbReference>
<dbReference type="OrthoDB" id="5985914at2759"/>
<dbReference type="InterPro" id="IPR050951">
    <property type="entry name" value="Retrovirus_Pol_polyprotein"/>
</dbReference>
<dbReference type="PANTHER" id="PTHR37984">
    <property type="entry name" value="PROTEIN CBG26694"/>
    <property type="match status" value="1"/>
</dbReference>
<dbReference type="GO" id="GO:0015074">
    <property type="term" value="P:DNA integration"/>
    <property type="evidence" value="ECO:0007669"/>
    <property type="project" value="InterPro"/>
</dbReference>
<gene>
    <name evidence="2" type="ORF">RF11_09213</name>
</gene>
<dbReference type="InterPro" id="IPR012337">
    <property type="entry name" value="RNaseH-like_sf"/>
</dbReference>
<dbReference type="GO" id="GO:0003676">
    <property type="term" value="F:nucleic acid binding"/>
    <property type="evidence" value="ECO:0007669"/>
    <property type="project" value="InterPro"/>
</dbReference>
<dbReference type="PANTHER" id="PTHR37984:SF5">
    <property type="entry name" value="PROTEIN NYNRIN-LIKE"/>
    <property type="match status" value="1"/>
</dbReference>
<protein>
    <submittedName>
        <fullName evidence="2">Retrovirus-related Pol polyprotein</fullName>
    </submittedName>
</protein>
<name>A0A0C2MV33_THEKT</name>
<evidence type="ECO:0000259" key="1">
    <source>
        <dbReference type="PROSITE" id="PS50994"/>
    </source>
</evidence>
<accession>A0A0C2MV33</accession>
<dbReference type="Proteomes" id="UP000031668">
    <property type="component" value="Unassembled WGS sequence"/>
</dbReference>
<comment type="caution">
    <text evidence="2">The sequence shown here is derived from an EMBL/GenBank/DDBJ whole genome shotgun (WGS) entry which is preliminary data.</text>
</comment>
<dbReference type="Gene3D" id="3.30.420.10">
    <property type="entry name" value="Ribonuclease H-like superfamily/Ribonuclease H"/>
    <property type="match status" value="1"/>
</dbReference>
<dbReference type="PROSITE" id="PS50994">
    <property type="entry name" value="INTEGRASE"/>
    <property type="match status" value="1"/>
</dbReference>
<dbReference type="InterPro" id="IPR001584">
    <property type="entry name" value="Integrase_cat-core"/>
</dbReference>
<sequence length="187" mass="21495">MTQCFGLKCLKISQTLSKSVLYVNFIKYQKKDQSPSCSPRARNTFRNMAQRYRWALTTICRRSSIYIIRIEQFSKWIEAFPVFGQTAENIVRCSKTIVSRFGILKKLISDQGRQYESSIVINFCRELGIEKIRTSAYHPETNGLSERAAQTIKSKLRLMSEGEASNWNVFIPDILFSLRGTVARSTG</sequence>
<reference evidence="2 3" key="1">
    <citation type="journal article" date="2014" name="Genome Biol. Evol.">
        <title>The genome of the myxosporean Thelohanellus kitauei shows adaptations to nutrient acquisition within its fish host.</title>
        <authorList>
            <person name="Yang Y."/>
            <person name="Xiong J."/>
            <person name="Zhou Z."/>
            <person name="Huo F."/>
            <person name="Miao W."/>
            <person name="Ran C."/>
            <person name="Liu Y."/>
            <person name="Zhang J."/>
            <person name="Feng J."/>
            <person name="Wang M."/>
            <person name="Wang M."/>
            <person name="Wang L."/>
            <person name="Yao B."/>
        </authorList>
    </citation>
    <scope>NUCLEOTIDE SEQUENCE [LARGE SCALE GENOMIC DNA]</scope>
    <source>
        <strain evidence="2">Wuqing</strain>
    </source>
</reference>